<evidence type="ECO:0000313" key="1">
    <source>
        <dbReference type="EMBL" id="KIJ45599.1"/>
    </source>
</evidence>
<evidence type="ECO:0000313" key="2">
    <source>
        <dbReference type="Proteomes" id="UP000054279"/>
    </source>
</evidence>
<reference evidence="1 2" key="1">
    <citation type="submission" date="2014-06" db="EMBL/GenBank/DDBJ databases">
        <title>Evolutionary Origins and Diversification of the Mycorrhizal Mutualists.</title>
        <authorList>
            <consortium name="DOE Joint Genome Institute"/>
            <consortium name="Mycorrhizal Genomics Consortium"/>
            <person name="Kohler A."/>
            <person name="Kuo A."/>
            <person name="Nagy L.G."/>
            <person name="Floudas D."/>
            <person name="Copeland A."/>
            <person name="Barry K.W."/>
            <person name="Cichocki N."/>
            <person name="Veneault-Fourrey C."/>
            <person name="LaButti K."/>
            <person name="Lindquist E.A."/>
            <person name="Lipzen A."/>
            <person name="Lundell T."/>
            <person name="Morin E."/>
            <person name="Murat C."/>
            <person name="Riley R."/>
            <person name="Ohm R."/>
            <person name="Sun H."/>
            <person name="Tunlid A."/>
            <person name="Henrissat B."/>
            <person name="Grigoriev I.V."/>
            <person name="Hibbett D.S."/>
            <person name="Martin F."/>
        </authorList>
    </citation>
    <scope>NUCLEOTIDE SEQUENCE [LARGE SCALE GENOMIC DNA]</scope>
    <source>
        <strain evidence="1 2">SS14</strain>
    </source>
</reference>
<gene>
    <name evidence="1" type="ORF">M422DRAFT_29721</name>
</gene>
<evidence type="ECO:0008006" key="3">
    <source>
        <dbReference type="Google" id="ProtNLM"/>
    </source>
</evidence>
<organism evidence="1 2">
    <name type="scientific">Sphaerobolus stellatus (strain SS14)</name>
    <dbReference type="NCBI Taxonomy" id="990650"/>
    <lineage>
        <taxon>Eukaryota</taxon>
        <taxon>Fungi</taxon>
        <taxon>Dikarya</taxon>
        <taxon>Basidiomycota</taxon>
        <taxon>Agaricomycotina</taxon>
        <taxon>Agaricomycetes</taxon>
        <taxon>Phallomycetidae</taxon>
        <taxon>Geastrales</taxon>
        <taxon>Sphaerobolaceae</taxon>
        <taxon>Sphaerobolus</taxon>
    </lineage>
</organism>
<dbReference type="OrthoDB" id="2142759at2759"/>
<name>A0A0C9VF02_SPHS4</name>
<sequence>MISSHAEIVWERYGILPLITDPGTRHPSKIDTVQNALLLTSDLAAGWADGEFGIDVERGNILIPFTKKYAHLAGKELQTDHITNKSLLPLKQCLTIHFENAINMYFQTN</sequence>
<dbReference type="HOGENOM" id="CLU_2185626_0_0_1"/>
<proteinExistence type="predicted"/>
<dbReference type="EMBL" id="KN837111">
    <property type="protein sequence ID" value="KIJ45599.1"/>
    <property type="molecule type" value="Genomic_DNA"/>
</dbReference>
<dbReference type="Proteomes" id="UP000054279">
    <property type="component" value="Unassembled WGS sequence"/>
</dbReference>
<accession>A0A0C9VF02</accession>
<keyword evidence="2" id="KW-1185">Reference proteome</keyword>
<dbReference type="AlphaFoldDB" id="A0A0C9VF02"/>
<protein>
    <recommendedName>
        <fullName evidence="3">HNH nuclease domain-containing protein</fullName>
    </recommendedName>
</protein>